<dbReference type="InterPro" id="IPR036259">
    <property type="entry name" value="MFS_trans_sf"/>
</dbReference>
<comment type="caution">
    <text evidence="7">The sequence shown here is derived from an EMBL/GenBank/DDBJ whole genome shotgun (WGS) entry which is preliminary data.</text>
</comment>
<organism evidence="7 8">
    <name type="scientific">Phialemonium thermophilum</name>
    <dbReference type="NCBI Taxonomy" id="223376"/>
    <lineage>
        <taxon>Eukaryota</taxon>
        <taxon>Fungi</taxon>
        <taxon>Dikarya</taxon>
        <taxon>Ascomycota</taxon>
        <taxon>Pezizomycotina</taxon>
        <taxon>Sordariomycetes</taxon>
        <taxon>Sordariomycetidae</taxon>
        <taxon>Cephalothecales</taxon>
        <taxon>Cephalothecaceae</taxon>
        <taxon>Phialemonium</taxon>
    </lineage>
</organism>
<protein>
    <recommendedName>
        <fullName evidence="6">Major facilitator superfamily (MFS) profile domain-containing protein</fullName>
    </recommendedName>
</protein>
<dbReference type="Proteomes" id="UP001586593">
    <property type="component" value="Unassembled WGS sequence"/>
</dbReference>
<dbReference type="InterPro" id="IPR020846">
    <property type="entry name" value="MFS_dom"/>
</dbReference>
<dbReference type="EMBL" id="JAZHXJ010001636">
    <property type="protein sequence ID" value="KAL1844545.1"/>
    <property type="molecule type" value="Genomic_DNA"/>
</dbReference>
<keyword evidence="8" id="KW-1185">Reference proteome</keyword>
<feature type="transmembrane region" description="Helical" evidence="5">
    <location>
        <begin position="136"/>
        <end position="159"/>
    </location>
</feature>
<dbReference type="SUPFAM" id="SSF103473">
    <property type="entry name" value="MFS general substrate transporter"/>
    <property type="match status" value="1"/>
</dbReference>
<evidence type="ECO:0000256" key="4">
    <source>
        <dbReference type="ARBA" id="ARBA00023136"/>
    </source>
</evidence>
<gene>
    <name evidence="7" type="ORF">VTK73DRAFT_2326</name>
</gene>
<evidence type="ECO:0000256" key="2">
    <source>
        <dbReference type="ARBA" id="ARBA00022692"/>
    </source>
</evidence>
<comment type="subcellular location">
    <subcellularLocation>
        <location evidence="1">Membrane</location>
        <topology evidence="1">Multi-pass membrane protein</topology>
    </subcellularLocation>
</comment>
<accession>A0ABR3VSB2</accession>
<evidence type="ECO:0000313" key="8">
    <source>
        <dbReference type="Proteomes" id="UP001586593"/>
    </source>
</evidence>
<sequence>MGQEQSPEVVVVVDVAQCEAATTDPPVETLGRKRPAIFPSAMAEVLFCFSIMQSALMADYFVSGFSTVLPALSLSLDIPEDARTWPSSVLSLVAGALLLPLGRLADMYGGSVVFNAGFVWFTVWGLVAGFSTNATMLVVCRAMEGLGTACIMPSGITLLGKAYRPGPRKNFVFALAP</sequence>
<dbReference type="InterPro" id="IPR011701">
    <property type="entry name" value="MFS"/>
</dbReference>
<keyword evidence="3 5" id="KW-1133">Transmembrane helix</keyword>
<dbReference type="Gene3D" id="1.20.1720.10">
    <property type="entry name" value="Multidrug resistance protein D"/>
    <property type="match status" value="1"/>
</dbReference>
<dbReference type="Pfam" id="PF07690">
    <property type="entry name" value="MFS_1"/>
    <property type="match status" value="1"/>
</dbReference>
<reference evidence="7 8" key="1">
    <citation type="journal article" date="2024" name="Commun. Biol.">
        <title>Comparative genomic analysis of thermophilic fungi reveals convergent evolutionary adaptations and gene losses.</title>
        <authorList>
            <person name="Steindorff A.S."/>
            <person name="Aguilar-Pontes M.V."/>
            <person name="Robinson A.J."/>
            <person name="Andreopoulos B."/>
            <person name="LaButti K."/>
            <person name="Kuo A."/>
            <person name="Mondo S."/>
            <person name="Riley R."/>
            <person name="Otillar R."/>
            <person name="Haridas S."/>
            <person name="Lipzen A."/>
            <person name="Grimwood J."/>
            <person name="Schmutz J."/>
            <person name="Clum A."/>
            <person name="Reid I.D."/>
            <person name="Moisan M.C."/>
            <person name="Butler G."/>
            <person name="Nguyen T.T.M."/>
            <person name="Dewar K."/>
            <person name="Conant G."/>
            <person name="Drula E."/>
            <person name="Henrissat B."/>
            <person name="Hansel C."/>
            <person name="Singer S."/>
            <person name="Hutchinson M.I."/>
            <person name="de Vries R.P."/>
            <person name="Natvig D.O."/>
            <person name="Powell A.J."/>
            <person name="Tsang A."/>
            <person name="Grigoriev I.V."/>
        </authorList>
    </citation>
    <scope>NUCLEOTIDE SEQUENCE [LARGE SCALE GENOMIC DNA]</scope>
    <source>
        <strain evidence="7 8">ATCC 24622</strain>
    </source>
</reference>
<keyword evidence="4 5" id="KW-0472">Membrane</keyword>
<evidence type="ECO:0000256" key="5">
    <source>
        <dbReference type="SAM" id="Phobius"/>
    </source>
</evidence>
<dbReference type="PROSITE" id="PS50850">
    <property type="entry name" value="MFS"/>
    <property type="match status" value="1"/>
</dbReference>
<feature type="transmembrane region" description="Helical" evidence="5">
    <location>
        <begin position="112"/>
        <end position="130"/>
    </location>
</feature>
<feature type="domain" description="Major facilitator superfamily (MFS) profile" evidence="6">
    <location>
        <begin position="36"/>
        <end position="177"/>
    </location>
</feature>
<evidence type="ECO:0000256" key="1">
    <source>
        <dbReference type="ARBA" id="ARBA00004141"/>
    </source>
</evidence>
<proteinExistence type="predicted"/>
<evidence type="ECO:0000259" key="6">
    <source>
        <dbReference type="PROSITE" id="PS50850"/>
    </source>
</evidence>
<evidence type="ECO:0000313" key="7">
    <source>
        <dbReference type="EMBL" id="KAL1844545.1"/>
    </source>
</evidence>
<dbReference type="PANTHER" id="PTHR42718:SF11">
    <property type="entry name" value="MAJOR FACILITATOR SUPERFAMILY (MFS) PROFILE DOMAIN-CONTAINING PROTEIN"/>
    <property type="match status" value="1"/>
</dbReference>
<dbReference type="PANTHER" id="PTHR42718">
    <property type="entry name" value="MAJOR FACILITATOR SUPERFAMILY MULTIDRUG TRANSPORTER MFSC"/>
    <property type="match status" value="1"/>
</dbReference>
<name>A0ABR3VSB2_9PEZI</name>
<keyword evidence="2 5" id="KW-0812">Transmembrane</keyword>
<evidence type="ECO:0000256" key="3">
    <source>
        <dbReference type="ARBA" id="ARBA00022989"/>
    </source>
</evidence>